<evidence type="ECO:0000313" key="3">
    <source>
        <dbReference type="EMBL" id="ABI18120.1"/>
    </source>
</evidence>
<protein>
    <submittedName>
        <fullName evidence="3">Multidrug efflux pump</fullName>
    </submittedName>
</protein>
<feature type="transmembrane region" description="Helical" evidence="2">
    <location>
        <begin position="57"/>
        <end position="79"/>
    </location>
</feature>
<dbReference type="Gene3D" id="1.20.1720.10">
    <property type="entry name" value="Multidrug resistance protein D"/>
    <property type="match status" value="1"/>
</dbReference>
<dbReference type="GO" id="GO:0005886">
    <property type="term" value="C:plasma membrane"/>
    <property type="evidence" value="ECO:0007669"/>
    <property type="project" value="UniProtKB-SubCell"/>
</dbReference>
<proteinExistence type="inferred from homology"/>
<keyword evidence="1 2" id="KW-0812">Transmembrane</keyword>
<gene>
    <name evidence="3" type="primary">emrF</name>
</gene>
<evidence type="ECO:0000256" key="2">
    <source>
        <dbReference type="SAM" id="Phobius"/>
    </source>
</evidence>
<dbReference type="EMBL" id="DQ858212">
    <property type="protein sequence ID" value="ABI18120.1"/>
    <property type="molecule type" value="Genomic_DNA"/>
</dbReference>
<comment type="subcellular location">
    <subcellularLocation>
        <location evidence="1">Cell membrane</location>
        <topology evidence="1">Multi-pass membrane protein</topology>
    </subcellularLocation>
</comment>
<evidence type="ECO:0000256" key="1">
    <source>
        <dbReference type="RuleBase" id="RU003942"/>
    </source>
</evidence>
<organism evidence="3">
    <name type="scientific">Enterobacter cloacae</name>
    <dbReference type="NCBI Taxonomy" id="550"/>
    <lineage>
        <taxon>Bacteria</taxon>
        <taxon>Pseudomonadati</taxon>
        <taxon>Pseudomonadota</taxon>
        <taxon>Gammaproteobacteria</taxon>
        <taxon>Enterobacterales</taxon>
        <taxon>Enterobacteriaceae</taxon>
        <taxon>Enterobacter</taxon>
        <taxon>Enterobacter cloacae complex</taxon>
    </lineage>
</organism>
<sequence length="119" mass="12770">MLALIIVTLALLVFGLSTGLKQSVGMSRLQPMGIALMAYVVRLALLRTTPKHQLITATAYATWPALVAPIIAPPGIGFIGSCADWRWIPIMVMVVNGTVLRPILSPILPKINAPTIRAM</sequence>
<dbReference type="GO" id="GO:0022857">
    <property type="term" value="F:transmembrane transporter activity"/>
    <property type="evidence" value="ECO:0007669"/>
    <property type="project" value="InterPro"/>
</dbReference>
<feature type="transmembrane region" description="Helical" evidence="2">
    <location>
        <begin position="85"/>
        <end position="104"/>
    </location>
</feature>
<keyword evidence="2" id="KW-1133">Transmembrane helix</keyword>
<dbReference type="InterPro" id="IPR045324">
    <property type="entry name" value="Small_multidrug_res"/>
</dbReference>
<keyword evidence="2" id="KW-0472">Membrane</keyword>
<comment type="similarity">
    <text evidence="1">Belongs to the drug/metabolite transporter (DMT) superfamily. Small multidrug resistance (SMR) (TC 2.A.7.1) family.</text>
</comment>
<reference evidence="3" key="1">
    <citation type="submission" date="2006-07" db="EMBL/GenBank/DDBJ databases">
        <title>EmrF, An H+-Drug Antiporter, Functions as a Multidrug Efflux Pump in Enterobacter cloacae.</title>
        <authorList>
            <person name="He G."/>
            <person name="Varela M.F."/>
        </authorList>
    </citation>
    <scope>NUCLEOTIDE SEQUENCE</scope>
</reference>
<dbReference type="SUPFAM" id="SSF103473">
    <property type="entry name" value="MFS general substrate transporter"/>
    <property type="match status" value="1"/>
</dbReference>
<dbReference type="AlphaFoldDB" id="Q0GKY0"/>
<feature type="transmembrane region" description="Helical" evidence="2">
    <location>
        <begin position="29"/>
        <end position="45"/>
    </location>
</feature>
<dbReference type="InterPro" id="IPR036259">
    <property type="entry name" value="MFS_trans_sf"/>
</dbReference>
<name>Q0GKY0_ENTCL</name>
<accession>Q0GKY0</accession>
<dbReference type="Pfam" id="PF00893">
    <property type="entry name" value="Multi_Drug_Res"/>
    <property type="match status" value="1"/>
</dbReference>